<dbReference type="PANTHER" id="PTHR10622">
    <property type="entry name" value="HET DOMAIN-CONTAINING PROTEIN"/>
    <property type="match status" value="1"/>
</dbReference>
<dbReference type="Proteomes" id="UP000325395">
    <property type="component" value="Unassembled WGS sequence"/>
</dbReference>
<proteinExistence type="predicted"/>
<sequence>MRLINVQTFQLEEFFNEQVPPYAILSHTWGNDDDEVSFRDITEGNTGDASCWPIKFKGCCERAEKDGFTHAWIDTCCIDKTNSVELGEAINSMFRWYSKASVCYVYLSDVTAEDRKMLSSQISSSRWLQRGWTLQELLAPSRLHFFNSKWLDIGSNAQWAGLIETITGISRPFLLGRRPLSEANIISAGIFASSPADFINTGHILSVKSENRYPTAFAFDRGYIRGTFPLDTSPDGQLFGKLSCGPSTKGVEGQIVGIPLSSESPGEYYIRPEGRYAELLPDIEGKLTEHRSCIRKAAFGKKVATDGVLSIHMTVEQDTVEQGMFVAKLAKATALPTVTVNATFDAVKRQDEILLEIDRFNQQRGTTLTWDSVRSRLDAINEEKCVLERIEKSKTEWIKDGCPFLRQANSLAETALVNGYVPVLEKKAGTGHSEDHQEQEVPALATPQKGLVDSLITAGKWFW</sequence>
<keyword evidence="3" id="KW-1185">Reference proteome</keyword>
<accession>A0ABQ6X3U3</accession>
<name>A0ABQ6X3U3_9EURO</name>
<reference evidence="2 3" key="1">
    <citation type="submission" date="2019-04" db="EMBL/GenBank/DDBJ databases">
        <authorList>
            <consortium name="DOE Joint Genome Institute"/>
            <person name="Mondo S."/>
            <person name="Kjaerbolling I."/>
            <person name="Vesth T."/>
            <person name="Frisvad J.C."/>
            <person name="Nybo J.L."/>
            <person name="Theobald S."/>
            <person name="Kildgaard S."/>
            <person name="Isbrandt T."/>
            <person name="Kuo A."/>
            <person name="Sato A."/>
            <person name="Lyhne E.K."/>
            <person name="Kogle M.E."/>
            <person name="Wiebenga A."/>
            <person name="Kun R.S."/>
            <person name="Lubbers R.J."/>
            <person name="Makela M.R."/>
            <person name="Barry K."/>
            <person name="Chovatia M."/>
            <person name="Clum A."/>
            <person name="Daum C."/>
            <person name="Haridas S."/>
            <person name="He G."/>
            <person name="LaButti K."/>
            <person name="Lipzen A."/>
            <person name="Riley R."/>
            <person name="Salamov A."/>
            <person name="Simmons B.A."/>
            <person name="Magnuson J.K."/>
            <person name="Henrissat B."/>
            <person name="Mortensen U.H."/>
            <person name="Larsen T.O."/>
            <person name="Devries R.P."/>
            <person name="Grigoriev I.V."/>
            <person name="Machida M."/>
            <person name="Baker S.E."/>
            <person name="Andersen M.R."/>
            <person name="Cantor M.N."/>
            <person name="Hua S.X."/>
        </authorList>
    </citation>
    <scope>NUCLEOTIDE SEQUENCE [LARGE SCALE GENOMIC DNA]</scope>
    <source>
        <strain evidence="2 3">CBS 117616</strain>
    </source>
</reference>
<dbReference type="InterPro" id="IPR010730">
    <property type="entry name" value="HET"/>
</dbReference>
<gene>
    <name evidence="2" type="ORF">BDV36DRAFT_278941</name>
</gene>
<protein>
    <submittedName>
        <fullName evidence="2">Heterokaryon incompatibility protein-domain-containing protein</fullName>
    </submittedName>
</protein>
<dbReference type="EMBL" id="ML735687">
    <property type="protein sequence ID" value="KAE8423958.1"/>
    <property type="molecule type" value="Genomic_DNA"/>
</dbReference>
<feature type="domain" description="Heterokaryon incompatibility" evidence="1">
    <location>
        <begin position="22"/>
        <end position="114"/>
    </location>
</feature>
<dbReference type="Pfam" id="PF06985">
    <property type="entry name" value="HET"/>
    <property type="match status" value="1"/>
</dbReference>
<evidence type="ECO:0000259" key="1">
    <source>
        <dbReference type="Pfam" id="PF06985"/>
    </source>
</evidence>
<organism evidence="2 3">
    <name type="scientific">Aspergillus pseudocaelatus</name>
    <dbReference type="NCBI Taxonomy" id="1825620"/>
    <lineage>
        <taxon>Eukaryota</taxon>
        <taxon>Fungi</taxon>
        <taxon>Dikarya</taxon>
        <taxon>Ascomycota</taxon>
        <taxon>Pezizomycotina</taxon>
        <taxon>Eurotiomycetes</taxon>
        <taxon>Eurotiomycetidae</taxon>
        <taxon>Eurotiales</taxon>
        <taxon>Aspergillaceae</taxon>
        <taxon>Aspergillus</taxon>
        <taxon>Aspergillus subgen. Circumdati</taxon>
    </lineage>
</organism>
<evidence type="ECO:0000313" key="2">
    <source>
        <dbReference type="EMBL" id="KAE8423958.1"/>
    </source>
</evidence>
<evidence type="ECO:0000313" key="3">
    <source>
        <dbReference type="Proteomes" id="UP000325395"/>
    </source>
</evidence>
<dbReference type="PANTHER" id="PTHR10622:SF10">
    <property type="entry name" value="HET DOMAIN-CONTAINING PROTEIN"/>
    <property type="match status" value="1"/>
</dbReference>